<dbReference type="Pfam" id="PF04117">
    <property type="entry name" value="Mpv17_PMP22"/>
    <property type="match status" value="1"/>
</dbReference>
<protein>
    <recommendedName>
        <fullName evidence="9">Peroxisomal membrane protein 2</fullName>
    </recommendedName>
</protein>
<evidence type="ECO:0000256" key="2">
    <source>
        <dbReference type="ARBA" id="ARBA00006824"/>
    </source>
</evidence>
<keyword evidence="8" id="KW-1185">Reference proteome</keyword>
<dbReference type="InterPro" id="IPR007248">
    <property type="entry name" value="Mpv17_PMP22"/>
</dbReference>
<keyword evidence="3 6" id="KW-0812">Transmembrane</keyword>
<dbReference type="PANTHER" id="PTHR11266:SF80">
    <property type="entry name" value="PEROXISOMAL MEMBRANE PROTEIN 2"/>
    <property type="match status" value="1"/>
</dbReference>
<evidence type="ECO:0000256" key="3">
    <source>
        <dbReference type="ARBA" id="ARBA00022692"/>
    </source>
</evidence>
<evidence type="ECO:0000256" key="4">
    <source>
        <dbReference type="ARBA" id="ARBA00022989"/>
    </source>
</evidence>
<feature type="transmembrane region" description="Helical" evidence="6">
    <location>
        <begin position="178"/>
        <end position="198"/>
    </location>
</feature>
<organism evidence="7 8">
    <name type="scientific">Cloeon dipterum</name>
    <dbReference type="NCBI Taxonomy" id="197152"/>
    <lineage>
        <taxon>Eukaryota</taxon>
        <taxon>Metazoa</taxon>
        <taxon>Ecdysozoa</taxon>
        <taxon>Arthropoda</taxon>
        <taxon>Hexapoda</taxon>
        <taxon>Insecta</taxon>
        <taxon>Pterygota</taxon>
        <taxon>Palaeoptera</taxon>
        <taxon>Ephemeroptera</taxon>
        <taxon>Pisciforma</taxon>
        <taxon>Baetidae</taxon>
        <taxon>Cloeon</taxon>
    </lineage>
</organism>
<evidence type="ECO:0008006" key="9">
    <source>
        <dbReference type="Google" id="ProtNLM"/>
    </source>
</evidence>
<dbReference type="EMBL" id="CADEPI010000027">
    <property type="protein sequence ID" value="CAB3366852.1"/>
    <property type="molecule type" value="Genomic_DNA"/>
</dbReference>
<evidence type="ECO:0000313" key="8">
    <source>
        <dbReference type="Proteomes" id="UP000494165"/>
    </source>
</evidence>
<reference evidence="7 8" key="1">
    <citation type="submission" date="2020-04" db="EMBL/GenBank/DDBJ databases">
        <authorList>
            <person name="Alioto T."/>
            <person name="Alioto T."/>
            <person name="Gomez Garrido J."/>
        </authorList>
    </citation>
    <scope>NUCLEOTIDE SEQUENCE [LARGE SCALE GENOMIC DNA]</scope>
</reference>
<name>A0A8S1C7Q0_9INSE</name>
<sequence>MRAAQQIQPANQRSPFLSVSASKVAPFVFEIVGGYIQELVLNPVRTQAATNSLVLFLGNVTSQRCYNAGKPFDKDSAMASTLFGLVFGGAVPHHFYRVLDSLSKGKQLHGKFFRFLVERLVFAPLYLLLRLYMTAIFEGKSHRAACKQVFLSYQKLLRDNWVALSIFQFYGVNFVPPIFRPIFSGVIEFFWTIHLCNVRRAVEKKRR</sequence>
<comment type="similarity">
    <text evidence="2 6">Belongs to the peroxisomal membrane protein PXMP2/4 family.</text>
</comment>
<keyword evidence="4 6" id="KW-1133">Transmembrane helix</keyword>
<dbReference type="AlphaFoldDB" id="A0A8S1C7Q0"/>
<dbReference type="PANTHER" id="PTHR11266">
    <property type="entry name" value="PEROXISOMAL MEMBRANE PROTEIN 2, PXMP2 MPV17"/>
    <property type="match status" value="1"/>
</dbReference>
<dbReference type="Proteomes" id="UP000494165">
    <property type="component" value="Unassembled WGS sequence"/>
</dbReference>
<comment type="subcellular location">
    <subcellularLocation>
        <location evidence="1">Membrane</location>
        <topology evidence="1">Multi-pass membrane protein</topology>
    </subcellularLocation>
</comment>
<dbReference type="GO" id="GO:0005778">
    <property type="term" value="C:peroxisomal membrane"/>
    <property type="evidence" value="ECO:0007669"/>
    <property type="project" value="TreeGrafter"/>
</dbReference>
<dbReference type="OrthoDB" id="860at2759"/>
<evidence type="ECO:0000313" key="7">
    <source>
        <dbReference type="EMBL" id="CAB3366852.1"/>
    </source>
</evidence>
<evidence type="ECO:0000256" key="6">
    <source>
        <dbReference type="RuleBase" id="RU363053"/>
    </source>
</evidence>
<evidence type="ECO:0000256" key="1">
    <source>
        <dbReference type="ARBA" id="ARBA00004141"/>
    </source>
</evidence>
<feature type="transmembrane region" description="Helical" evidence="6">
    <location>
        <begin position="116"/>
        <end position="135"/>
    </location>
</feature>
<comment type="caution">
    <text evidence="7">The sequence shown here is derived from an EMBL/GenBank/DDBJ whole genome shotgun (WGS) entry which is preliminary data.</text>
</comment>
<accession>A0A8S1C7Q0</accession>
<proteinExistence type="inferred from homology"/>
<evidence type="ECO:0000256" key="5">
    <source>
        <dbReference type="ARBA" id="ARBA00023136"/>
    </source>
</evidence>
<gene>
    <name evidence="7" type="ORF">CLODIP_2_CD13359</name>
</gene>
<keyword evidence="5 6" id="KW-0472">Membrane</keyword>